<dbReference type="Proteomes" id="UP001151518">
    <property type="component" value="Unassembled WGS sequence"/>
</dbReference>
<comment type="caution">
    <text evidence="2">The sequence shown here is derived from an EMBL/GenBank/DDBJ whole genome shotgun (WGS) entry which is preliminary data.</text>
</comment>
<name>A0A9W8FYQ3_9FUNG</name>
<feature type="region of interest" description="Disordered" evidence="1">
    <location>
        <begin position="31"/>
        <end position="180"/>
    </location>
</feature>
<dbReference type="OrthoDB" id="5563970at2759"/>
<dbReference type="AlphaFoldDB" id="A0A9W8FYQ3"/>
<sequence length="258" mass="29428">MAYARPLGHTFNQLNLHMYRLPDGQRGALRSTSLALAREASKDDSGRRTSSDSSDSNDGGSNQHSYNPFKGIKRLYSDFRRRKSRSSSPDEDSNTRLRKFYSTPLNASKRSTSPPVQPAAATHKCKTTQASRRVSEGNVSSTALGETSELRPRSRASSNQSKRVRFASSDPEEHNTYSPEEYDRRVVDPWELLTKEARNRMRDEMAEYTSQEMELNDVYNTNDSKYCTLCWRQHCHCRALSKDIWRRARSTSMVRAGA</sequence>
<reference evidence="2" key="1">
    <citation type="submission" date="2022-07" db="EMBL/GenBank/DDBJ databases">
        <title>Phylogenomic reconstructions and comparative analyses of Kickxellomycotina fungi.</title>
        <authorList>
            <person name="Reynolds N.K."/>
            <person name="Stajich J.E."/>
            <person name="Barry K."/>
            <person name="Grigoriev I.V."/>
            <person name="Crous P."/>
            <person name="Smith M.E."/>
        </authorList>
    </citation>
    <scope>NUCLEOTIDE SEQUENCE</scope>
    <source>
        <strain evidence="2">NRRL 3115</strain>
    </source>
</reference>
<feature type="compositionally biased region" description="Polar residues" evidence="1">
    <location>
        <begin position="127"/>
        <end position="145"/>
    </location>
</feature>
<feature type="compositionally biased region" description="Basic and acidic residues" evidence="1">
    <location>
        <begin position="171"/>
        <end position="180"/>
    </location>
</feature>
<evidence type="ECO:0000256" key="1">
    <source>
        <dbReference type="SAM" id="MobiDB-lite"/>
    </source>
</evidence>
<accession>A0A9W8FYQ3</accession>
<feature type="compositionally biased region" description="Polar residues" evidence="1">
    <location>
        <begin position="103"/>
        <end position="114"/>
    </location>
</feature>
<protein>
    <submittedName>
        <fullName evidence="2">Uncharacterized protein</fullName>
    </submittedName>
</protein>
<organism evidence="2 3">
    <name type="scientific">Coemansia spiralis</name>
    <dbReference type="NCBI Taxonomy" id="417178"/>
    <lineage>
        <taxon>Eukaryota</taxon>
        <taxon>Fungi</taxon>
        <taxon>Fungi incertae sedis</taxon>
        <taxon>Zoopagomycota</taxon>
        <taxon>Kickxellomycotina</taxon>
        <taxon>Kickxellomycetes</taxon>
        <taxon>Kickxellales</taxon>
        <taxon>Kickxellaceae</taxon>
        <taxon>Coemansia</taxon>
    </lineage>
</organism>
<evidence type="ECO:0000313" key="2">
    <source>
        <dbReference type="EMBL" id="KAJ2671781.1"/>
    </source>
</evidence>
<feature type="compositionally biased region" description="Basic and acidic residues" evidence="1">
    <location>
        <begin position="39"/>
        <end position="50"/>
    </location>
</feature>
<gene>
    <name evidence="2" type="ORF">GGI25_005374</name>
</gene>
<evidence type="ECO:0000313" key="3">
    <source>
        <dbReference type="Proteomes" id="UP001151518"/>
    </source>
</evidence>
<dbReference type="EMBL" id="JANBTW010000095">
    <property type="protein sequence ID" value="KAJ2671781.1"/>
    <property type="molecule type" value="Genomic_DNA"/>
</dbReference>
<proteinExistence type="predicted"/>
<feature type="compositionally biased region" description="Low complexity" evidence="1">
    <location>
        <begin position="51"/>
        <end position="62"/>
    </location>
</feature>